<gene>
    <name evidence="1" type="ORF">DF286_11210</name>
</gene>
<protein>
    <submittedName>
        <fullName evidence="1">Uncharacterized protein</fullName>
    </submittedName>
</protein>
<accession>A0A2U2J4Y5</accession>
<comment type="caution">
    <text evidence="1">The sequence shown here is derived from an EMBL/GenBank/DDBJ whole genome shotgun (WGS) entry which is preliminary data.</text>
</comment>
<dbReference type="RefSeq" id="WP_146193606.1">
    <property type="nucleotide sequence ID" value="NZ_QFFF01000001.1"/>
</dbReference>
<organism evidence="1 2">
    <name type="scientific">Allosphingosinicella humi</name>
    <dbReference type="NCBI Taxonomy" id="2068657"/>
    <lineage>
        <taxon>Bacteria</taxon>
        <taxon>Pseudomonadati</taxon>
        <taxon>Pseudomonadota</taxon>
        <taxon>Alphaproteobacteria</taxon>
        <taxon>Sphingomonadales</taxon>
        <taxon>Sphingomonadaceae</taxon>
        <taxon>Allosphingosinicella</taxon>
    </lineage>
</organism>
<evidence type="ECO:0000313" key="1">
    <source>
        <dbReference type="EMBL" id="PWG03372.1"/>
    </source>
</evidence>
<reference evidence="1 2" key="1">
    <citation type="submission" date="2018-05" db="EMBL/GenBank/DDBJ databases">
        <title>Genome of Sphingosinicella humi QZX222.</title>
        <authorList>
            <person name="Qiao Z."/>
            <person name="Wang G."/>
        </authorList>
    </citation>
    <scope>NUCLEOTIDE SEQUENCE [LARGE SCALE GENOMIC DNA]</scope>
    <source>
        <strain evidence="1 2">QZX222</strain>
    </source>
</reference>
<dbReference type="OrthoDB" id="7509197at2"/>
<name>A0A2U2J4Y5_9SPHN</name>
<dbReference type="Proteomes" id="UP000245916">
    <property type="component" value="Unassembled WGS sequence"/>
</dbReference>
<keyword evidence="2" id="KW-1185">Reference proteome</keyword>
<sequence>MADERAMTAIERIERALGRIEAASQAAAQGARSDGGELIELRQTHQALRNKVEGAIGQIDRLLASQGG</sequence>
<evidence type="ECO:0000313" key="2">
    <source>
        <dbReference type="Proteomes" id="UP000245916"/>
    </source>
</evidence>
<dbReference type="AlphaFoldDB" id="A0A2U2J4Y5"/>
<proteinExistence type="predicted"/>
<dbReference type="EMBL" id="QFFF01000001">
    <property type="protein sequence ID" value="PWG03372.1"/>
    <property type="molecule type" value="Genomic_DNA"/>
</dbReference>